<protein>
    <submittedName>
        <fullName evidence="2">Uncharacterized protein</fullName>
    </submittedName>
</protein>
<sequence>MRIRLGLLACTSRQWCSSTSSPATGVSSDPQGARPPGLSKGSRGPICQKPWSAQGAQVRAHFSPVASAVPRQDPVFPKPSGTRGRQRYHPSPAAVPVAVTVPLQALLPSRAVFSSGAPVLCCPVISGQASMRGRMCLVSVRRGIAGP</sequence>
<keyword evidence="3" id="KW-1185">Reference proteome</keyword>
<feature type="region of interest" description="Disordered" evidence="1">
    <location>
        <begin position="69"/>
        <end position="89"/>
    </location>
</feature>
<dbReference type="AlphaFoldDB" id="A0AAV7V480"/>
<evidence type="ECO:0000313" key="3">
    <source>
        <dbReference type="Proteomes" id="UP001066276"/>
    </source>
</evidence>
<accession>A0AAV7V480</accession>
<name>A0AAV7V480_PLEWA</name>
<reference evidence="2" key="1">
    <citation type="journal article" date="2022" name="bioRxiv">
        <title>Sequencing and chromosome-scale assembly of the giantPleurodeles waltlgenome.</title>
        <authorList>
            <person name="Brown T."/>
            <person name="Elewa A."/>
            <person name="Iarovenko S."/>
            <person name="Subramanian E."/>
            <person name="Araus A.J."/>
            <person name="Petzold A."/>
            <person name="Susuki M."/>
            <person name="Suzuki K.-i.T."/>
            <person name="Hayashi T."/>
            <person name="Toyoda A."/>
            <person name="Oliveira C."/>
            <person name="Osipova E."/>
            <person name="Leigh N.D."/>
            <person name="Simon A."/>
            <person name="Yun M.H."/>
        </authorList>
    </citation>
    <scope>NUCLEOTIDE SEQUENCE</scope>
    <source>
        <strain evidence="2">20211129_DDA</strain>
        <tissue evidence="2">Liver</tissue>
    </source>
</reference>
<gene>
    <name evidence="2" type="ORF">NDU88_004063</name>
</gene>
<dbReference type="EMBL" id="JANPWB010000004">
    <property type="protein sequence ID" value="KAJ1194777.1"/>
    <property type="molecule type" value="Genomic_DNA"/>
</dbReference>
<feature type="compositionally biased region" description="Low complexity" evidence="1">
    <location>
        <begin position="17"/>
        <end position="28"/>
    </location>
</feature>
<proteinExistence type="predicted"/>
<feature type="region of interest" description="Disordered" evidence="1">
    <location>
        <begin position="16"/>
        <end position="46"/>
    </location>
</feature>
<organism evidence="2 3">
    <name type="scientific">Pleurodeles waltl</name>
    <name type="common">Iberian ribbed newt</name>
    <dbReference type="NCBI Taxonomy" id="8319"/>
    <lineage>
        <taxon>Eukaryota</taxon>
        <taxon>Metazoa</taxon>
        <taxon>Chordata</taxon>
        <taxon>Craniata</taxon>
        <taxon>Vertebrata</taxon>
        <taxon>Euteleostomi</taxon>
        <taxon>Amphibia</taxon>
        <taxon>Batrachia</taxon>
        <taxon>Caudata</taxon>
        <taxon>Salamandroidea</taxon>
        <taxon>Salamandridae</taxon>
        <taxon>Pleurodelinae</taxon>
        <taxon>Pleurodeles</taxon>
    </lineage>
</organism>
<comment type="caution">
    <text evidence="2">The sequence shown here is derived from an EMBL/GenBank/DDBJ whole genome shotgun (WGS) entry which is preliminary data.</text>
</comment>
<evidence type="ECO:0000256" key="1">
    <source>
        <dbReference type="SAM" id="MobiDB-lite"/>
    </source>
</evidence>
<evidence type="ECO:0000313" key="2">
    <source>
        <dbReference type="EMBL" id="KAJ1194777.1"/>
    </source>
</evidence>
<dbReference type="Proteomes" id="UP001066276">
    <property type="component" value="Chromosome 2_2"/>
</dbReference>